<sequence>MGEGNAELLRRQARQAAKLESKRNRERRLFESYRDINGRWLWAGSNPSLPSDPIATSFLADIPWYDGYHKTVPKSIWLSAIRESIGGSDIIRVPDAVRRFVFDLLANTVILERRLARIHSEMREMYRAPKSASLEVSEHLAALRQAQTETIIVYQDCTRAFTDLGDKKAFFLPRIPFESNNYGTRQYFESFRTDTRMFRLKKWWLLCKVIDQIRNLLFTDDGQLKYYHAICKRGGLFWEWNREAINGMEEEEIQRRLNEDCPIYNEMSSKYVKQMKEAGELFQFIWNARMPSVEDRLIMHCPEAAALWEEARIELEKTET</sequence>
<gene>
    <name evidence="1" type="ORF">BJ508DRAFT_416714</name>
</gene>
<evidence type="ECO:0000313" key="2">
    <source>
        <dbReference type="Proteomes" id="UP000275078"/>
    </source>
</evidence>
<evidence type="ECO:0000313" key="1">
    <source>
        <dbReference type="EMBL" id="RPA78091.1"/>
    </source>
</evidence>
<protein>
    <submittedName>
        <fullName evidence="1">Uncharacterized protein</fullName>
    </submittedName>
</protein>
<keyword evidence="2" id="KW-1185">Reference proteome</keyword>
<organism evidence="1 2">
    <name type="scientific">Ascobolus immersus RN42</name>
    <dbReference type="NCBI Taxonomy" id="1160509"/>
    <lineage>
        <taxon>Eukaryota</taxon>
        <taxon>Fungi</taxon>
        <taxon>Dikarya</taxon>
        <taxon>Ascomycota</taxon>
        <taxon>Pezizomycotina</taxon>
        <taxon>Pezizomycetes</taxon>
        <taxon>Pezizales</taxon>
        <taxon>Ascobolaceae</taxon>
        <taxon>Ascobolus</taxon>
    </lineage>
</organism>
<reference evidence="1 2" key="1">
    <citation type="journal article" date="2018" name="Nat. Ecol. Evol.">
        <title>Pezizomycetes genomes reveal the molecular basis of ectomycorrhizal truffle lifestyle.</title>
        <authorList>
            <person name="Murat C."/>
            <person name="Payen T."/>
            <person name="Noel B."/>
            <person name="Kuo A."/>
            <person name="Morin E."/>
            <person name="Chen J."/>
            <person name="Kohler A."/>
            <person name="Krizsan K."/>
            <person name="Balestrini R."/>
            <person name="Da Silva C."/>
            <person name="Montanini B."/>
            <person name="Hainaut M."/>
            <person name="Levati E."/>
            <person name="Barry K.W."/>
            <person name="Belfiori B."/>
            <person name="Cichocki N."/>
            <person name="Clum A."/>
            <person name="Dockter R.B."/>
            <person name="Fauchery L."/>
            <person name="Guy J."/>
            <person name="Iotti M."/>
            <person name="Le Tacon F."/>
            <person name="Lindquist E.A."/>
            <person name="Lipzen A."/>
            <person name="Malagnac F."/>
            <person name="Mello A."/>
            <person name="Molinier V."/>
            <person name="Miyauchi S."/>
            <person name="Poulain J."/>
            <person name="Riccioni C."/>
            <person name="Rubini A."/>
            <person name="Sitrit Y."/>
            <person name="Splivallo R."/>
            <person name="Traeger S."/>
            <person name="Wang M."/>
            <person name="Zifcakova L."/>
            <person name="Wipf D."/>
            <person name="Zambonelli A."/>
            <person name="Paolocci F."/>
            <person name="Nowrousian M."/>
            <person name="Ottonello S."/>
            <person name="Baldrian P."/>
            <person name="Spatafora J.W."/>
            <person name="Henrissat B."/>
            <person name="Nagy L.G."/>
            <person name="Aury J.M."/>
            <person name="Wincker P."/>
            <person name="Grigoriev I.V."/>
            <person name="Bonfante P."/>
            <person name="Martin F.M."/>
        </authorList>
    </citation>
    <scope>NUCLEOTIDE SEQUENCE [LARGE SCALE GENOMIC DNA]</scope>
    <source>
        <strain evidence="1 2">RN42</strain>
    </source>
</reference>
<proteinExistence type="predicted"/>
<dbReference type="Proteomes" id="UP000275078">
    <property type="component" value="Unassembled WGS sequence"/>
</dbReference>
<dbReference type="AlphaFoldDB" id="A0A3N4I1J1"/>
<accession>A0A3N4I1J1</accession>
<name>A0A3N4I1J1_ASCIM</name>
<dbReference type="EMBL" id="ML119716">
    <property type="protein sequence ID" value="RPA78091.1"/>
    <property type="molecule type" value="Genomic_DNA"/>
</dbReference>